<dbReference type="EMBL" id="ML178817">
    <property type="protein sequence ID" value="TFL05378.1"/>
    <property type="molecule type" value="Genomic_DNA"/>
</dbReference>
<keyword evidence="2" id="KW-0472">Membrane</keyword>
<gene>
    <name evidence="3" type="ORF">BDV98DRAFT_294388</name>
</gene>
<feature type="transmembrane region" description="Helical" evidence="2">
    <location>
        <begin position="130"/>
        <end position="151"/>
    </location>
</feature>
<protein>
    <submittedName>
        <fullName evidence="3">Uncharacterized protein</fullName>
    </submittedName>
</protein>
<evidence type="ECO:0000256" key="1">
    <source>
        <dbReference type="SAM" id="MobiDB-lite"/>
    </source>
</evidence>
<evidence type="ECO:0000256" key="2">
    <source>
        <dbReference type="SAM" id="Phobius"/>
    </source>
</evidence>
<evidence type="ECO:0000313" key="4">
    <source>
        <dbReference type="Proteomes" id="UP000305067"/>
    </source>
</evidence>
<dbReference type="Proteomes" id="UP000305067">
    <property type="component" value="Unassembled WGS sequence"/>
</dbReference>
<reference evidence="3 4" key="1">
    <citation type="journal article" date="2019" name="Nat. Ecol. Evol.">
        <title>Megaphylogeny resolves global patterns of mushroom evolution.</title>
        <authorList>
            <person name="Varga T."/>
            <person name="Krizsan K."/>
            <person name="Foldi C."/>
            <person name="Dima B."/>
            <person name="Sanchez-Garcia M."/>
            <person name="Sanchez-Ramirez S."/>
            <person name="Szollosi G.J."/>
            <person name="Szarkandi J.G."/>
            <person name="Papp V."/>
            <person name="Albert L."/>
            <person name="Andreopoulos W."/>
            <person name="Angelini C."/>
            <person name="Antonin V."/>
            <person name="Barry K.W."/>
            <person name="Bougher N.L."/>
            <person name="Buchanan P."/>
            <person name="Buyck B."/>
            <person name="Bense V."/>
            <person name="Catcheside P."/>
            <person name="Chovatia M."/>
            <person name="Cooper J."/>
            <person name="Damon W."/>
            <person name="Desjardin D."/>
            <person name="Finy P."/>
            <person name="Geml J."/>
            <person name="Haridas S."/>
            <person name="Hughes K."/>
            <person name="Justo A."/>
            <person name="Karasinski D."/>
            <person name="Kautmanova I."/>
            <person name="Kiss B."/>
            <person name="Kocsube S."/>
            <person name="Kotiranta H."/>
            <person name="LaButti K.M."/>
            <person name="Lechner B.E."/>
            <person name="Liimatainen K."/>
            <person name="Lipzen A."/>
            <person name="Lukacs Z."/>
            <person name="Mihaltcheva S."/>
            <person name="Morgado L.N."/>
            <person name="Niskanen T."/>
            <person name="Noordeloos M.E."/>
            <person name="Ohm R.A."/>
            <person name="Ortiz-Santana B."/>
            <person name="Ovrebo C."/>
            <person name="Racz N."/>
            <person name="Riley R."/>
            <person name="Savchenko A."/>
            <person name="Shiryaev A."/>
            <person name="Soop K."/>
            <person name="Spirin V."/>
            <person name="Szebenyi C."/>
            <person name="Tomsovsky M."/>
            <person name="Tulloss R.E."/>
            <person name="Uehling J."/>
            <person name="Grigoriev I.V."/>
            <person name="Vagvolgyi C."/>
            <person name="Papp T."/>
            <person name="Martin F.M."/>
            <person name="Miettinen O."/>
            <person name="Hibbett D.S."/>
            <person name="Nagy L.G."/>
        </authorList>
    </citation>
    <scope>NUCLEOTIDE SEQUENCE [LARGE SCALE GENOMIC DNA]</scope>
    <source>
        <strain evidence="3 4">CBS 309.79</strain>
    </source>
</reference>
<evidence type="ECO:0000313" key="3">
    <source>
        <dbReference type="EMBL" id="TFL05378.1"/>
    </source>
</evidence>
<keyword evidence="2" id="KW-0812">Transmembrane</keyword>
<proteinExistence type="predicted"/>
<accession>A0A5C3QVF4</accession>
<keyword evidence="4" id="KW-1185">Reference proteome</keyword>
<feature type="compositionally biased region" description="Polar residues" evidence="1">
    <location>
        <begin position="51"/>
        <end position="63"/>
    </location>
</feature>
<keyword evidence="2" id="KW-1133">Transmembrane helix</keyword>
<sequence length="170" mass="18557">MCARSKMSCCGKNWLDGPLGSLPSSSRLQPSVLLRLSHSLPRLRATLAPSSANHSANRLSDMTDITDSDSEPATTPSAQAFGFYTQTLCTSAQTTAPKRCESIPTTDQQQIFEVPGIVLSLQLPFIDYPLYVALLSCCSFFLLLFFLVAPFSTHHLGLFSHFTPARINIS</sequence>
<name>A0A5C3QVF4_9AGAR</name>
<organism evidence="3 4">
    <name type="scientific">Pterulicium gracile</name>
    <dbReference type="NCBI Taxonomy" id="1884261"/>
    <lineage>
        <taxon>Eukaryota</taxon>
        <taxon>Fungi</taxon>
        <taxon>Dikarya</taxon>
        <taxon>Basidiomycota</taxon>
        <taxon>Agaricomycotina</taxon>
        <taxon>Agaricomycetes</taxon>
        <taxon>Agaricomycetidae</taxon>
        <taxon>Agaricales</taxon>
        <taxon>Pleurotineae</taxon>
        <taxon>Pterulaceae</taxon>
        <taxon>Pterulicium</taxon>
    </lineage>
</organism>
<dbReference type="AlphaFoldDB" id="A0A5C3QVF4"/>
<feature type="region of interest" description="Disordered" evidence="1">
    <location>
        <begin position="51"/>
        <end position="73"/>
    </location>
</feature>